<reference evidence="2 3" key="1">
    <citation type="submission" date="2018-05" db="EMBL/GenBank/DDBJ databases">
        <title>Complete Genome Sequence of the Nonylphenol-Degrading Bacterium Sphingobium amiense DSM 16289T.</title>
        <authorList>
            <person name="Ootsuka M."/>
            <person name="Nishizawa T."/>
            <person name="Ohta H."/>
        </authorList>
    </citation>
    <scope>NUCLEOTIDE SEQUENCE [LARGE SCALE GENOMIC DNA]</scope>
    <source>
        <strain evidence="2 3">DSM 16289</strain>
    </source>
</reference>
<keyword evidence="2" id="KW-0378">Hydrolase</keyword>
<evidence type="ECO:0000313" key="3">
    <source>
        <dbReference type="Proteomes" id="UP000279959"/>
    </source>
</evidence>
<dbReference type="SUPFAM" id="SSF53474">
    <property type="entry name" value="alpha/beta-Hydrolases"/>
    <property type="match status" value="1"/>
</dbReference>
<sequence>MHIRLTSATAIVGLAVTVGTGVLARPAHAPEVTRGISDKDLVRSLPGFVNRSAPVNGFRLHYVVGGKGPAVFLLPGWPETWWSYHKIMPELAKTHRVYAIDIRGMGSSGKPAGGYDKKTMAGDLAALVRLTRNARVDVVGHDIGAMVAFSFAENYPELTRRLVLLDVGHPSAGYRALKLLPEPGTFGDTIDEDHPYLWWFAFHQVKGMPEKLLEGRAGIEQAWFFRYMAKDERAIDARSRAVYAAAYSTREGTRAGNAWYQAFDRDIADDATYGQLKMPVLGLAGPGYTRLKASIDARAPGAATIRVEGSGHFIAEEKPSALLDYLRGFLDRSD</sequence>
<dbReference type="InterPro" id="IPR000073">
    <property type="entry name" value="AB_hydrolase_1"/>
</dbReference>
<name>A0A494W0Y0_9SPHN</name>
<dbReference type="PANTHER" id="PTHR43329">
    <property type="entry name" value="EPOXIDE HYDROLASE"/>
    <property type="match status" value="1"/>
</dbReference>
<proteinExistence type="predicted"/>
<dbReference type="Gene3D" id="3.40.50.1820">
    <property type="entry name" value="alpha/beta hydrolase"/>
    <property type="match status" value="1"/>
</dbReference>
<evidence type="ECO:0000313" key="2">
    <source>
        <dbReference type="EMBL" id="BBD96976.1"/>
    </source>
</evidence>
<dbReference type="KEGG" id="sami:SAMIE_1004770"/>
<protein>
    <submittedName>
        <fullName evidence="2">Alpha/beta hydrolase</fullName>
    </submittedName>
</protein>
<dbReference type="InterPro" id="IPR029058">
    <property type="entry name" value="AB_hydrolase_fold"/>
</dbReference>
<evidence type="ECO:0000259" key="1">
    <source>
        <dbReference type="Pfam" id="PF00561"/>
    </source>
</evidence>
<dbReference type="Proteomes" id="UP000279959">
    <property type="component" value="Chromosome"/>
</dbReference>
<dbReference type="RefSeq" id="WP_066697873.1">
    <property type="nucleotide sequence ID" value="NZ_AP018664.1"/>
</dbReference>
<feature type="domain" description="AB hydrolase-1" evidence="1">
    <location>
        <begin position="69"/>
        <end position="179"/>
    </location>
</feature>
<dbReference type="Pfam" id="PF00561">
    <property type="entry name" value="Abhydrolase_1"/>
    <property type="match status" value="1"/>
</dbReference>
<gene>
    <name evidence="2" type="ORF">SAMIE_1004770</name>
</gene>
<keyword evidence="3" id="KW-1185">Reference proteome</keyword>
<dbReference type="PRINTS" id="PR00111">
    <property type="entry name" value="ABHYDROLASE"/>
</dbReference>
<dbReference type="AlphaFoldDB" id="A0A494W0Y0"/>
<dbReference type="EMBL" id="AP018664">
    <property type="protein sequence ID" value="BBD96976.1"/>
    <property type="molecule type" value="Genomic_DNA"/>
</dbReference>
<organism evidence="2 3">
    <name type="scientific">Sphingobium amiense</name>
    <dbReference type="NCBI Taxonomy" id="135719"/>
    <lineage>
        <taxon>Bacteria</taxon>
        <taxon>Pseudomonadati</taxon>
        <taxon>Pseudomonadota</taxon>
        <taxon>Alphaproteobacteria</taxon>
        <taxon>Sphingomonadales</taxon>
        <taxon>Sphingomonadaceae</taxon>
        <taxon>Sphingobium</taxon>
    </lineage>
</organism>
<accession>A0A494W0Y0</accession>
<dbReference type="GO" id="GO:0016787">
    <property type="term" value="F:hydrolase activity"/>
    <property type="evidence" value="ECO:0007669"/>
    <property type="project" value="UniProtKB-KW"/>
</dbReference>